<dbReference type="Pfam" id="PF08662">
    <property type="entry name" value="eIF2A"/>
    <property type="match status" value="1"/>
</dbReference>
<evidence type="ECO:0000256" key="7">
    <source>
        <dbReference type="ARBA" id="ARBA00022917"/>
    </source>
</evidence>
<feature type="region of interest" description="Disordered" evidence="8">
    <location>
        <begin position="382"/>
        <end position="407"/>
    </location>
</feature>
<dbReference type="EMBL" id="CAUYUJ010017469">
    <property type="protein sequence ID" value="CAK0875066.1"/>
    <property type="molecule type" value="Genomic_DNA"/>
</dbReference>
<feature type="region of interest" description="Disordered" evidence="8">
    <location>
        <begin position="440"/>
        <end position="462"/>
    </location>
</feature>
<dbReference type="PANTHER" id="PTHR13227:SF0">
    <property type="entry name" value="EUKARYOTIC TRANSLATION INITIATION FACTOR 2A"/>
    <property type="match status" value="1"/>
</dbReference>
<dbReference type="InterPro" id="IPR013979">
    <property type="entry name" value="TIF_beta_prop-like"/>
</dbReference>
<evidence type="ECO:0000256" key="2">
    <source>
        <dbReference type="ARBA" id="ARBA00013819"/>
    </source>
</evidence>
<evidence type="ECO:0000256" key="8">
    <source>
        <dbReference type="SAM" id="MobiDB-lite"/>
    </source>
</evidence>
<evidence type="ECO:0000256" key="3">
    <source>
        <dbReference type="ARBA" id="ARBA00022540"/>
    </source>
</evidence>
<dbReference type="Proteomes" id="UP001189429">
    <property type="component" value="Unassembled WGS sequence"/>
</dbReference>
<protein>
    <recommendedName>
        <fullName evidence="2">Eukaryotic translation initiation factor 2A</fullName>
    </recommendedName>
</protein>
<dbReference type="InterPro" id="IPR015943">
    <property type="entry name" value="WD40/YVTN_repeat-like_dom_sf"/>
</dbReference>
<keyword evidence="5" id="KW-0677">Repeat</keyword>
<dbReference type="InterPro" id="IPR011387">
    <property type="entry name" value="TIF2A"/>
</dbReference>
<gene>
    <name evidence="10" type="ORF">PCOR1329_LOCUS59805</name>
</gene>
<organism evidence="10 11">
    <name type="scientific">Prorocentrum cordatum</name>
    <dbReference type="NCBI Taxonomy" id="2364126"/>
    <lineage>
        <taxon>Eukaryota</taxon>
        <taxon>Sar</taxon>
        <taxon>Alveolata</taxon>
        <taxon>Dinophyceae</taxon>
        <taxon>Prorocentrales</taxon>
        <taxon>Prorocentraceae</taxon>
        <taxon>Prorocentrum</taxon>
    </lineage>
</organism>
<dbReference type="SUPFAM" id="SSF82171">
    <property type="entry name" value="DPP6 N-terminal domain-like"/>
    <property type="match status" value="1"/>
</dbReference>
<keyword evidence="3" id="KW-0396">Initiation factor</keyword>
<evidence type="ECO:0000256" key="1">
    <source>
        <dbReference type="ARBA" id="ARBA00009573"/>
    </source>
</evidence>
<accession>A0ABN9VQ64</accession>
<keyword evidence="4" id="KW-0853">WD repeat</keyword>
<comment type="caution">
    <text evidence="10">The sequence shown here is derived from an EMBL/GenBank/DDBJ whole genome shotgun (WGS) entry which is preliminary data.</text>
</comment>
<dbReference type="Gene3D" id="2.130.10.10">
    <property type="entry name" value="YVTN repeat-like/Quinoprotein amine dehydrogenase"/>
    <property type="match status" value="1"/>
</dbReference>
<feature type="compositionally biased region" description="Basic and acidic residues" evidence="8">
    <location>
        <begin position="477"/>
        <end position="490"/>
    </location>
</feature>
<evidence type="ECO:0000259" key="9">
    <source>
        <dbReference type="Pfam" id="PF08662"/>
    </source>
</evidence>
<evidence type="ECO:0000256" key="5">
    <source>
        <dbReference type="ARBA" id="ARBA00022737"/>
    </source>
</evidence>
<feature type="region of interest" description="Disordered" evidence="8">
    <location>
        <begin position="477"/>
        <end position="509"/>
    </location>
</feature>
<keyword evidence="6" id="KW-0810">Translation regulation</keyword>
<proteinExistence type="inferred from homology"/>
<keyword evidence="11" id="KW-1185">Reference proteome</keyword>
<evidence type="ECO:0000313" key="11">
    <source>
        <dbReference type="Proteomes" id="UP001189429"/>
    </source>
</evidence>
<feature type="compositionally biased region" description="Basic and acidic residues" evidence="8">
    <location>
        <begin position="500"/>
        <end position="509"/>
    </location>
</feature>
<evidence type="ECO:0000256" key="4">
    <source>
        <dbReference type="ARBA" id="ARBA00022574"/>
    </source>
</evidence>
<reference evidence="10" key="1">
    <citation type="submission" date="2023-10" db="EMBL/GenBank/DDBJ databases">
        <authorList>
            <person name="Chen Y."/>
            <person name="Shah S."/>
            <person name="Dougan E. K."/>
            <person name="Thang M."/>
            <person name="Chan C."/>
        </authorList>
    </citation>
    <scope>NUCLEOTIDE SEQUENCE [LARGE SCALE GENOMIC DNA]</scope>
</reference>
<keyword evidence="7" id="KW-0648">Protein biosynthesis</keyword>
<sequence length="558" mass="61325">MERVAPDVGGRMGGARNLYFSPQNSFLVSYEKWDPQYPDNVHVWDLREEQAGKRLHSCSLKHYTSGALPMQVVKWTSDEALCLLYVPGQGVLMRKGDLSDDGENVKTIPEENISNFELCPGSTGENCYIAFSVPEKDSIVAKATLWSIGDVKKPILSLPTTSKVKDLTLKWNAEGNALLILASSDVDETGNSYFGTTHLWFAKVDGKSKPLKICGAEEGLVQDLSWNPAKNEFATIVGSFPATVALYDGKTGKLTSTLGTTKRNTLRWNSFGRFLAVGGFGTLPGDLDFFDRSCEETVSSLRAALTVNCEFAPDGRQFLTSTVAPRMNEGNQITIFRYTGETLIRIDYVPEKVEGRHEDTGAGARTKTQALLFAASWRPCPDTYKDTPATPRPAGAPKRKKGLPEGQTAEVKTTAAWAVKGPGASSGGSLVAAMMRGEVNLPSNDAPSGGRGGPGWDTEVAKPLEEWEIRKLEKERQKEAEKKAAEEVQARKQKVASVEQAEKDSKKRLKELKQKLEELEALKDKEWDELTEEDEAELEGEIELRDEIKLLEKKIGAA</sequence>
<comment type="similarity">
    <text evidence="1">Belongs to the WD repeat EIF2A family.</text>
</comment>
<evidence type="ECO:0000256" key="6">
    <source>
        <dbReference type="ARBA" id="ARBA00022845"/>
    </source>
</evidence>
<feature type="domain" description="Translation initiation factor beta propellor-like" evidence="9">
    <location>
        <begin position="163"/>
        <end position="346"/>
    </location>
</feature>
<dbReference type="PANTHER" id="PTHR13227">
    <property type="entry name" value="EUKARYOTIC TRANSLATION INITIATION FACTOR 2A"/>
    <property type="match status" value="1"/>
</dbReference>
<name>A0ABN9VQ64_9DINO</name>
<evidence type="ECO:0000313" key="10">
    <source>
        <dbReference type="EMBL" id="CAK0875066.1"/>
    </source>
</evidence>